<evidence type="ECO:0000313" key="2">
    <source>
        <dbReference type="Proteomes" id="UP000226420"/>
    </source>
</evidence>
<comment type="caution">
    <text evidence="1">The sequence shown here is derived from an EMBL/GenBank/DDBJ whole genome shotgun (WGS) entry which is preliminary data.</text>
</comment>
<dbReference type="Proteomes" id="UP000226420">
    <property type="component" value="Unassembled WGS sequence"/>
</dbReference>
<gene>
    <name evidence="1" type="ORF">SAMN02745723_102489</name>
</gene>
<evidence type="ECO:0000313" key="1">
    <source>
        <dbReference type="EMBL" id="SFC48817.1"/>
    </source>
</evidence>
<organism evidence="1 2">
    <name type="scientific">Pragia fontium DSM 5563 = ATCC 49100</name>
    <dbReference type="NCBI Taxonomy" id="1122977"/>
    <lineage>
        <taxon>Bacteria</taxon>
        <taxon>Pseudomonadati</taxon>
        <taxon>Pseudomonadota</taxon>
        <taxon>Gammaproteobacteria</taxon>
        <taxon>Enterobacterales</taxon>
        <taxon>Budviciaceae</taxon>
        <taxon>Pragia</taxon>
    </lineage>
</organism>
<sequence>MKYEDMSEQEREQLIEGMIIMRTLTEHFPPRLLHSYKVFENK</sequence>
<proteinExistence type="predicted"/>
<name>A0AAJ4W9H3_9GAMM</name>
<accession>A0AAJ4W9H3</accession>
<dbReference type="EMBL" id="FOLW01000002">
    <property type="protein sequence ID" value="SFC48817.1"/>
    <property type="molecule type" value="Genomic_DNA"/>
</dbReference>
<protein>
    <submittedName>
        <fullName evidence="1">Uncharacterized protein</fullName>
    </submittedName>
</protein>
<dbReference type="AlphaFoldDB" id="A0AAJ4W9H3"/>
<reference evidence="1 2" key="1">
    <citation type="submission" date="2016-10" db="EMBL/GenBank/DDBJ databases">
        <authorList>
            <person name="Varghese N."/>
            <person name="Submissions S."/>
        </authorList>
    </citation>
    <scope>NUCLEOTIDE SEQUENCE [LARGE SCALE GENOMIC DNA]</scope>
    <source>
        <strain evidence="1 2">DSM 5563</strain>
    </source>
</reference>